<dbReference type="Proteomes" id="UP000248329">
    <property type="component" value="Unassembled WGS sequence"/>
</dbReference>
<evidence type="ECO:0000313" key="2">
    <source>
        <dbReference type="Proteomes" id="UP000248329"/>
    </source>
</evidence>
<dbReference type="EMBL" id="PQXF01000004">
    <property type="protein sequence ID" value="PXF61587.1"/>
    <property type="molecule type" value="Genomic_DNA"/>
</dbReference>
<organism evidence="1 2">
    <name type="scientific">Candidatus Methanogaster sp</name>
    <dbReference type="NCBI Taxonomy" id="3386292"/>
    <lineage>
        <taxon>Archaea</taxon>
        <taxon>Methanobacteriati</taxon>
        <taxon>Methanobacteriota</taxon>
        <taxon>Stenosarchaea group</taxon>
        <taxon>Methanomicrobia</taxon>
        <taxon>Methanosarcinales</taxon>
        <taxon>ANME-2 cluster</taxon>
        <taxon>Candidatus Methanogasteraceae</taxon>
        <taxon>Candidatus Methanogaster</taxon>
    </lineage>
</organism>
<evidence type="ECO:0000313" key="1">
    <source>
        <dbReference type="EMBL" id="PXF61587.1"/>
    </source>
</evidence>
<accession>A0AC61L538</accession>
<proteinExistence type="predicted"/>
<protein>
    <submittedName>
        <fullName evidence="1">tRNA (Guanine(10)-N(2))-dimethyltransferase</fullName>
    </submittedName>
</protein>
<reference evidence="1" key="1">
    <citation type="submission" date="2018-01" db="EMBL/GenBank/DDBJ databases">
        <authorList>
            <person name="Krukenberg V."/>
        </authorList>
    </citation>
    <scope>NUCLEOTIDE SEQUENCE</scope>
    <source>
        <strain evidence="1">E20ANME2</strain>
    </source>
</reference>
<name>A0AC61L538_9EURY</name>
<gene>
    <name evidence="1" type="ORF">C4B59_03285</name>
</gene>
<sequence length="363" mass="39724">MHPITEHGTTVELREAFYNPHMTTDRDLTIAVLATFGSTVDPIESYLDTFAATGIRGLRAASELKLTVTLNDRDPDAAYLIRQNISLNNLQSSCVVTNEDANVLLHQRRFDVVDIDPFGSPAPFLAAASRSAGQVLCITATDTAPLCGAHLNAGIRKYASVPMNNEYHAEIGVRVLMGAIARALAVQEKAMVPLLAYARRHYVRVYARVLKSVSSADKSMQELGFIAHCRHCSFRTQVAGLAPMISESCPVCGSRVVATGPLWLGRLHDQAFLGSVLSELIDRGSDKQAIKLVEMCRDEIDAPTFYDQHKICRALKIPPIKIDDVVDKLRDSGFAASRTHFSGTSFKTDADIRAIAEILSRGR</sequence>
<comment type="caution">
    <text evidence="1">The sequence shown here is derived from an EMBL/GenBank/DDBJ whole genome shotgun (WGS) entry which is preliminary data.</text>
</comment>